<sequence>MARTRSYLSPDQWGNGAWLSFDGVNFSLLGNEKSNLERGTMVDGVYQKPYPDSPMTMEKWHSSGALTTTQGPIFYLRDMPVGWDSYPGLLTPDQEHFQLKNRSLASSGPLTPKLYLPTAIFELKDLPDMVMQLKHAGDILHGLASPKSPLPLGHNRPLSPTKGAASANLAYQFGWAPLISDIWKLLNFWTYVDKRQKYLKKVQRSGGSKRRITLGSNKQTASGRFVVHSTFGVYIETDYVDVMSLDQWSTIRWTIREGTEIGPSATSFTESFKDVLGLQRGHIPISAWKALPWSWAVDWVINISQLLEIGYNSIYYKPSRLNIMTHARSERTLAAHPSGFPGLVNVHELKSRSVDASPDPSLEVRVPFVDTFKLSILGSLTIVKLNKIKLGR</sequence>
<reference evidence="1" key="1">
    <citation type="submission" date="2019-05" db="EMBL/GenBank/DDBJ databases">
        <title>Metatranscriptomic reconstruction reveals RNA viruses with the potential to shape carbon cycling in soil.</title>
        <authorList>
            <person name="Starr E.P."/>
            <person name="Nuccio E."/>
            <person name="Pett-Ridge J."/>
            <person name="Banfield J.F."/>
            <person name="Firestone M.K."/>
        </authorList>
    </citation>
    <scope>NUCLEOTIDE SEQUENCE</scope>
    <source>
        <strain evidence="1">H2_Bulk_34_399</strain>
    </source>
</reference>
<proteinExistence type="predicted"/>
<name>A0A514DBP2_9VIRU</name>
<accession>A0A514DBP2</accession>
<dbReference type="EMBL" id="MN035956">
    <property type="protein sequence ID" value="QDH91027.1"/>
    <property type="molecule type" value="Genomic_RNA"/>
</dbReference>
<organism evidence="1">
    <name type="scientific">Leviviridae sp</name>
    <dbReference type="NCBI Taxonomy" id="2027243"/>
    <lineage>
        <taxon>Viruses</taxon>
        <taxon>Riboviria</taxon>
        <taxon>Orthornavirae</taxon>
        <taxon>Lenarviricota</taxon>
        <taxon>Leviviricetes</taxon>
        <taxon>Norzivirales</taxon>
        <taxon>Fiersviridae</taxon>
    </lineage>
</organism>
<protein>
    <submittedName>
        <fullName evidence="1">Uncharacterized protein</fullName>
    </submittedName>
</protein>
<evidence type="ECO:0000313" key="1">
    <source>
        <dbReference type="EMBL" id="QDH91027.1"/>
    </source>
</evidence>
<gene>
    <name evidence="1" type="ORF">H2Bulk34399_000001</name>
</gene>